<evidence type="ECO:0000256" key="3">
    <source>
        <dbReference type="ARBA" id="ARBA00022448"/>
    </source>
</evidence>
<evidence type="ECO:0000256" key="15">
    <source>
        <dbReference type="ARBA" id="ARBA00041187"/>
    </source>
</evidence>
<comment type="similarity">
    <text evidence="13">Belongs to the ABC transporter superfamily. Glutathione importer (TC 3.A.1.5.11) family.</text>
</comment>
<evidence type="ECO:0000256" key="2">
    <source>
        <dbReference type="ARBA" id="ARBA00011469"/>
    </source>
</evidence>
<dbReference type="PANTHER" id="PTHR43776:SF15">
    <property type="entry name" value="GLUTATHIONE IMPORT ATP-BINDING PROTEIN GSIA"/>
    <property type="match status" value="1"/>
</dbReference>
<dbReference type="Pfam" id="PF00005">
    <property type="entry name" value="ABC_tran"/>
    <property type="match status" value="1"/>
</dbReference>
<keyword evidence="8" id="KW-0378">Hydrolase</keyword>
<dbReference type="SUPFAM" id="SSF52540">
    <property type="entry name" value="P-loop containing nucleoside triphosphate hydrolases"/>
    <property type="match status" value="1"/>
</dbReference>
<dbReference type="Gene3D" id="3.40.50.300">
    <property type="entry name" value="P-loop containing nucleotide triphosphate hydrolases"/>
    <property type="match status" value="1"/>
</dbReference>
<dbReference type="GO" id="GO:0005886">
    <property type="term" value="C:plasma membrane"/>
    <property type="evidence" value="ECO:0007669"/>
    <property type="project" value="UniProtKB-SubCell"/>
</dbReference>
<keyword evidence="19" id="KW-1185">Reference proteome</keyword>
<evidence type="ECO:0000256" key="12">
    <source>
        <dbReference type="ARBA" id="ARBA00037530"/>
    </source>
</evidence>
<dbReference type="AlphaFoldDB" id="A0A7K1FG00"/>
<dbReference type="NCBIfam" id="TIGR01727">
    <property type="entry name" value="oligo_HPY"/>
    <property type="match status" value="1"/>
</dbReference>
<organism evidence="18 19">
    <name type="scientific">Nakamurella alba</name>
    <dbReference type="NCBI Taxonomy" id="2665158"/>
    <lineage>
        <taxon>Bacteria</taxon>
        <taxon>Bacillati</taxon>
        <taxon>Actinomycetota</taxon>
        <taxon>Actinomycetes</taxon>
        <taxon>Nakamurellales</taxon>
        <taxon>Nakamurellaceae</taxon>
        <taxon>Nakamurella</taxon>
    </lineage>
</organism>
<evidence type="ECO:0000256" key="8">
    <source>
        <dbReference type="ARBA" id="ARBA00022801"/>
    </source>
</evidence>
<dbReference type="GO" id="GO:0005524">
    <property type="term" value="F:ATP binding"/>
    <property type="evidence" value="ECO:0007669"/>
    <property type="project" value="UniProtKB-KW"/>
</dbReference>
<keyword evidence="5" id="KW-0997">Cell inner membrane</keyword>
<dbReference type="PROSITE" id="PS50893">
    <property type="entry name" value="ABC_TRANSPORTER_2"/>
    <property type="match status" value="1"/>
</dbReference>
<comment type="function">
    <text evidence="12">Part of the ABC transporter complex GsiABCD involved in glutathione import. Responsible for energy coupling to the transport system.</text>
</comment>
<evidence type="ECO:0000256" key="7">
    <source>
        <dbReference type="ARBA" id="ARBA00022741"/>
    </source>
</evidence>
<evidence type="ECO:0000259" key="17">
    <source>
        <dbReference type="PROSITE" id="PS50893"/>
    </source>
</evidence>
<evidence type="ECO:0000256" key="4">
    <source>
        <dbReference type="ARBA" id="ARBA00022475"/>
    </source>
</evidence>
<evidence type="ECO:0000256" key="13">
    <source>
        <dbReference type="ARBA" id="ARBA00038416"/>
    </source>
</evidence>
<keyword evidence="9 18" id="KW-0067">ATP-binding</keyword>
<dbReference type="InterPro" id="IPR017871">
    <property type="entry name" value="ABC_transporter-like_CS"/>
</dbReference>
<evidence type="ECO:0000256" key="14">
    <source>
        <dbReference type="ARBA" id="ARBA00039050"/>
    </source>
</evidence>
<dbReference type="PANTHER" id="PTHR43776">
    <property type="entry name" value="TRANSPORT ATP-BINDING PROTEIN"/>
    <property type="match status" value="1"/>
</dbReference>
<keyword evidence="6" id="KW-0677">Repeat</keyword>
<proteinExistence type="inferred from homology"/>
<keyword evidence="3" id="KW-0813">Transport</keyword>
<dbReference type="CDD" id="cd03257">
    <property type="entry name" value="ABC_NikE_OppD_transporters"/>
    <property type="match status" value="1"/>
</dbReference>
<evidence type="ECO:0000313" key="18">
    <source>
        <dbReference type="EMBL" id="MTD12399.1"/>
    </source>
</evidence>
<dbReference type="InterPro" id="IPR050319">
    <property type="entry name" value="ABC_transp_ATP-bind"/>
</dbReference>
<keyword evidence="4" id="KW-1003">Cell membrane</keyword>
<keyword evidence="10" id="KW-1278">Translocase</keyword>
<dbReference type="FunFam" id="3.40.50.300:FF:000016">
    <property type="entry name" value="Oligopeptide ABC transporter ATP-binding component"/>
    <property type="match status" value="1"/>
</dbReference>
<dbReference type="InterPro" id="IPR003593">
    <property type="entry name" value="AAA+_ATPase"/>
</dbReference>
<dbReference type="PROSITE" id="PS00211">
    <property type="entry name" value="ABC_TRANSPORTER_1"/>
    <property type="match status" value="1"/>
</dbReference>
<keyword evidence="7" id="KW-0547">Nucleotide-binding</keyword>
<evidence type="ECO:0000256" key="5">
    <source>
        <dbReference type="ARBA" id="ARBA00022519"/>
    </source>
</evidence>
<dbReference type="Pfam" id="PF08352">
    <property type="entry name" value="oligo_HPY"/>
    <property type="match status" value="1"/>
</dbReference>
<name>A0A7K1FG00_9ACTN</name>
<evidence type="ECO:0000256" key="11">
    <source>
        <dbReference type="ARBA" id="ARBA00023136"/>
    </source>
</evidence>
<evidence type="ECO:0000256" key="6">
    <source>
        <dbReference type="ARBA" id="ARBA00022737"/>
    </source>
</evidence>
<feature type="domain" description="ABC transporter" evidence="17">
    <location>
        <begin position="2"/>
        <end position="248"/>
    </location>
</feature>
<dbReference type="GO" id="GO:0055085">
    <property type="term" value="P:transmembrane transport"/>
    <property type="evidence" value="ECO:0007669"/>
    <property type="project" value="UniProtKB-ARBA"/>
</dbReference>
<comment type="subunit">
    <text evidence="2">The complex is composed of two ATP-binding proteins (GsiA), two transmembrane proteins (GsiC and GsiD) and a solute-binding protein (GsiB).</text>
</comment>
<evidence type="ECO:0000256" key="10">
    <source>
        <dbReference type="ARBA" id="ARBA00022967"/>
    </source>
</evidence>
<comment type="caution">
    <text evidence="18">The sequence shown here is derived from an EMBL/GenBank/DDBJ whole genome shotgun (WGS) entry which is preliminary data.</text>
</comment>
<sequence length="332" mass="36117">MVQITGLSVDYSRGFGRGSFRAVDDVSLTIARRETLSVVGESGSGKTTIGSALLGLQRPSSGSIVFDGQDITHRRPKDRRLLSTKLQAVFQDPFSSLDPSAPIMDSVREPLTVAGVRSTRRDTDARILDMLERVGIRRTSAHRYPGEFSGGQRQRIAIARALILDPDLVVCDEAVSALDVSVQAQVLNLLEDLQRETGTSYLFISHNIGVVRHISDRVIVLYRGRVMETGTVSEVCDRPAHPYTRALLASVPVPDVHEQKARREARALTSTRTAFAPRGGIGCPFAPRCPYAQSRCIDETPPLTMQADGRSIACVRAGEIPLVETAIASKSP</sequence>
<dbReference type="EMBL" id="WLYK01000001">
    <property type="protein sequence ID" value="MTD12399.1"/>
    <property type="molecule type" value="Genomic_DNA"/>
</dbReference>
<dbReference type="InterPro" id="IPR027417">
    <property type="entry name" value="P-loop_NTPase"/>
</dbReference>
<keyword evidence="11" id="KW-0472">Membrane</keyword>
<dbReference type="InterPro" id="IPR003439">
    <property type="entry name" value="ABC_transporter-like_ATP-bd"/>
</dbReference>
<accession>A0A7K1FG00</accession>
<dbReference type="GO" id="GO:0015833">
    <property type="term" value="P:peptide transport"/>
    <property type="evidence" value="ECO:0007669"/>
    <property type="project" value="InterPro"/>
</dbReference>
<reference evidence="18 19" key="1">
    <citation type="submission" date="2019-11" db="EMBL/GenBank/DDBJ databases">
        <authorList>
            <person name="Jiang L.-Q."/>
        </authorList>
    </citation>
    <scope>NUCLEOTIDE SEQUENCE [LARGE SCALE GENOMIC DNA]</scope>
    <source>
        <strain evidence="18 19">YIM 132087</strain>
    </source>
</reference>
<evidence type="ECO:0000256" key="9">
    <source>
        <dbReference type="ARBA" id="ARBA00022840"/>
    </source>
</evidence>
<comment type="catalytic activity">
    <reaction evidence="16">
        <text>glutathione(out) + ATP + H2O = glutathione(in) + ADP + phosphate + H(+)</text>
        <dbReference type="Rhea" id="RHEA:29791"/>
        <dbReference type="ChEBI" id="CHEBI:15377"/>
        <dbReference type="ChEBI" id="CHEBI:15378"/>
        <dbReference type="ChEBI" id="CHEBI:30616"/>
        <dbReference type="ChEBI" id="CHEBI:43474"/>
        <dbReference type="ChEBI" id="CHEBI:57925"/>
        <dbReference type="ChEBI" id="CHEBI:456216"/>
        <dbReference type="EC" id="7.4.2.10"/>
    </reaction>
</comment>
<dbReference type="InterPro" id="IPR013563">
    <property type="entry name" value="Oligopep_ABC_C"/>
</dbReference>
<dbReference type="Proteomes" id="UP000460221">
    <property type="component" value="Unassembled WGS sequence"/>
</dbReference>
<protein>
    <recommendedName>
        <fullName evidence="15">Glutathione import ATP-binding protein GsiA</fullName>
        <ecNumber evidence="14">7.4.2.10</ecNumber>
    </recommendedName>
</protein>
<evidence type="ECO:0000256" key="1">
    <source>
        <dbReference type="ARBA" id="ARBA00004533"/>
    </source>
</evidence>
<gene>
    <name evidence="18" type="ORF">GIS00_00385</name>
</gene>
<evidence type="ECO:0000313" key="19">
    <source>
        <dbReference type="Proteomes" id="UP000460221"/>
    </source>
</evidence>
<evidence type="ECO:0000256" key="16">
    <source>
        <dbReference type="ARBA" id="ARBA00047640"/>
    </source>
</evidence>
<dbReference type="EC" id="7.4.2.10" evidence="14"/>
<dbReference type="GO" id="GO:0016887">
    <property type="term" value="F:ATP hydrolysis activity"/>
    <property type="evidence" value="ECO:0007669"/>
    <property type="project" value="InterPro"/>
</dbReference>
<dbReference type="SMART" id="SM00382">
    <property type="entry name" value="AAA"/>
    <property type="match status" value="1"/>
</dbReference>
<comment type="subcellular location">
    <subcellularLocation>
        <location evidence="1">Cell inner membrane</location>
    </subcellularLocation>
</comment>